<dbReference type="InterPro" id="IPR050789">
    <property type="entry name" value="Diverse_Enzym_Activities"/>
</dbReference>
<dbReference type="GO" id="GO:0016787">
    <property type="term" value="F:hydrolase activity"/>
    <property type="evidence" value="ECO:0007669"/>
    <property type="project" value="UniProtKB-KW"/>
</dbReference>
<evidence type="ECO:0000259" key="1">
    <source>
        <dbReference type="Pfam" id="PF00144"/>
    </source>
</evidence>
<gene>
    <name evidence="2" type="ORF">DW322_16275</name>
</gene>
<dbReference type="Gene3D" id="3.40.710.10">
    <property type="entry name" value="DD-peptidase/beta-lactamase superfamily"/>
    <property type="match status" value="1"/>
</dbReference>
<evidence type="ECO:0000313" key="2">
    <source>
        <dbReference type="EMBL" id="TXG91475.1"/>
    </source>
</evidence>
<accession>A0A6P2CFZ1</accession>
<dbReference type="EMBL" id="QRCM01000001">
    <property type="protein sequence ID" value="TXG91475.1"/>
    <property type="molecule type" value="Genomic_DNA"/>
</dbReference>
<dbReference type="AlphaFoldDB" id="A0A6P2CFZ1"/>
<dbReference type="Proteomes" id="UP000471120">
    <property type="component" value="Unassembled WGS sequence"/>
</dbReference>
<dbReference type="SUPFAM" id="SSF56601">
    <property type="entry name" value="beta-lactamase/transpeptidase-like"/>
    <property type="match status" value="1"/>
</dbReference>
<name>A0A6P2CFZ1_9NOCA</name>
<evidence type="ECO:0000313" key="3">
    <source>
        <dbReference type="Proteomes" id="UP000471120"/>
    </source>
</evidence>
<comment type="caution">
    <text evidence="2">The sequence shown here is derived from an EMBL/GenBank/DDBJ whole genome shotgun (WGS) entry which is preliminary data.</text>
</comment>
<dbReference type="PANTHER" id="PTHR43283">
    <property type="entry name" value="BETA-LACTAMASE-RELATED"/>
    <property type="match status" value="1"/>
</dbReference>
<dbReference type="RefSeq" id="WP_010838661.1">
    <property type="nucleotide sequence ID" value="NZ_QRCM01000001.1"/>
</dbReference>
<organism evidence="2 3">
    <name type="scientific">Rhodococcus rhodnii</name>
    <dbReference type="NCBI Taxonomy" id="38312"/>
    <lineage>
        <taxon>Bacteria</taxon>
        <taxon>Bacillati</taxon>
        <taxon>Actinomycetota</taxon>
        <taxon>Actinomycetes</taxon>
        <taxon>Mycobacteriales</taxon>
        <taxon>Nocardiaceae</taxon>
        <taxon>Rhodococcus</taxon>
    </lineage>
</organism>
<proteinExistence type="predicted"/>
<dbReference type="PANTHER" id="PTHR43283:SF15">
    <property type="entry name" value="CONSERVED PROTEIN"/>
    <property type="match status" value="1"/>
</dbReference>
<reference evidence="2 3" key="1">
    <citation type="submission" date="2018-07" db="EMBL/GenBank/DDBJ databases">
        <title>Genome sequence of Rhodococcus rhodnii ATCC 35071 from Rhodnius prolixus.</title>
        <authorList>
            <person name="Patel V."/>
            <person name="Vogel K.J."/>
        </authorList>
    </citation>
    <scope>NUCLEOTIDE SEQUENCE [LARGE SCALE GENOMIC DNA]</scope>
    <source>
        <strain evidence="2 3">ATCC 35071</strain>
    </source>
</reference>
<dbReference type="InterPro" id="IPR001466">
    <property type="entry name" value="Beta-lactam-related"/>
</dbReference>
<dbReference type="InterPro" id="IPR012338">
    <property type="entry name" value="Beta-lactam/transpept-like"/>
</dbReference>
<feature type="domain" description="Beta-lactamase-related" evidence="1">
    <location>
        <begin position="30"/>
        <end position="250"/>
    </location>
</feature>
<sequence length="269" mass="28128">MRSLELLADWPVDHVAAAIVAPDGTIAQTGDVDRVFDLASVTKLLVAYGVLVAVEEGAVELDDAAGPSGSTVRHLLAHASGLAFGERREQAEPGRKRIYSSAGYEVLADTVTAATDIAFPEYLTEAVFTPLGMASASLPGSAGHGGRASVRDLLAFVGDVRAPALLAAEAVAEATSVQFPGLDGIVPGYGTHKPNDWGLGFEIRGEKSPHWTGGENSPRTVGHFGQAGTFVWLDPVAEVAAIVLTDRAFGDWAKPLWPAFSDAVLRDVT</sequence>
<keyword evidence="2" id="KW-0378">Hydrolase</keyword>
<dbReference type="Pfam" id="PF00144">
    <property type="entry name" value="Beta-lactamase"/>
    <property type="match status" value="1"/>
</dbReference>
<protein>
    <submittedName>
        <fullName evidence="2">Serine hydrolase</fullName>
    </submittedName>
</protein>